<dbReference type="OrthoDB" id="6359816at2759"/>
<sequence length="331" mass="36256">MSSYITPPLSLHQASSQYNMNSSLTTADRAIVASLDPCDARDVRLYAYSRRTTSPGSQAVKIDKPLPIVAMSSVLNQAEHFSTLLTAGFAEAGGNALSCCHPEEIAQLQAEEFEYDYECDSDLDEAEAGEDKDSASLSTGSDCTPDPKGKQKDMTGVELPQPLRYTVLVRNIAFKTGSISAARFDEPRQRAMTKLRKLRKLYDHPKVQEALPRIMSKLVAGELPYATATLQELVTIRTGRTVRFAKPQGGSSFSTLLQEQFSASAEAPATTETFREAPPRSPTPPSSSTWSSYKRARNSPSSIERLLDKWVAPGLHVDDQDDMTGPNSSRR</sequence>
<evidence type="ECO:0000256" key="1">
    <source>
        <dbReference type="SAM" id="MobiDB-lite"/>
    </source>
</evidence>
<proteinExistence type="predicted"/>
<accession>A0A1M2VXA8</accession>
<feature type="region of interest" description="Disordered" evidence="1">
    <location>
        <begin position="124"/>
        <end position="155"/>
    </location>
</feature>
<name>A0A1M2VXA8_TRAPU</name>
<protein>
    <submittedName>
        <fullName evidence="2">Uncharacterized protein</fullName>
    </submittedName>
</protein>
<reference evidence="2 3" key="1">
    <citation type="submission" date="2016-10" db="EMBL/GenBank/DDBJ databases">
        <title>Genome sequence of the basidiomycete white-rot fungus Trametes pubescens.</title>
        <authorList>
            <person name="Makela M.R."/>
            <person name="Granchi Z."/>
            <person name="Peng M."/>
            <person name="De Vries R.P."/>
            <person name="Grigoriev I."/>
            <person name="Riley R."/>
            <person name="Hilden K."/>
        </authorList>
    </citation>
    <scope>NUCLEOTIDE SEQUENCE [LARGE SCALE GENOMIC DNA]</scope>
    <source>
        <strain evidence="2 3">FBCC735</strain>
    </source>
</reference>
<keyword evidence="3" id="KW-1185">Reference proteome</keyword>
<dbReference type="EMBL" id="MNAD01000506">
    <property type="protein sequence ID" value="OJT12244.1"/>
    <property type="molecule type" value="Genomic_DNA"/>
</dbReference>
<evidence type="ECO:0000313" key="2">
    <source>
        <dbReference type="EMBL" id="OJT12244.1"/>
    </source>
</evidence>
<gene>
    <name evidence="2" type="ORF">TRAPUB_11232</name>
</gene>
<dbReference type="STRING" id="154538.A0A1M2VXA8"/>
<feature type="region of interest" description="Disordered" evidence="1">
    <location>
        <begin position="261"/>
        <end position="297"/>
    </location>
</feature>
<feature type="compositionally biased region" description="Basic and acidic residues" evidence="1">
    <location>
        <begin position="145"/>
        <end position="155"/>
    </location>
</feature>
<dbReference type="OMA" id="EYDYECD"/>
<dbReference type="AlphaFoldDB" id="A0A1M2VXA8"/>
<feature type="compositionally biased region" description="Low complexity" evidence="1">
    <location>
        <begin position="262"/>
        <end position="272"/>
    </location>
</feature>
<evidence type="ECO:0000313" key="3">
    <source>
        <dbReference type="Proteomes" id="UP000184267"/>
    </source>
</evidence>
<comment type="caution">
    <text evidence="2">The sequence shown here is derived from an EMBL/GenBank/DDBJ whole genome shotgun (WGS) entry which is preliminary data.</text>
</comment>
<organism evidence="2 3">
    <name type="scientific">Trametes pubescens</name>
    <name type="common">White-rot fungus</name>
    <dbReference type="NCBI Taxonomy" id="154538"/>
    <lineage>
        <taxon>Eukaryota</taxon>
        <taxon>Fungi</taxon>
        <taxon>Dikarya</taxon>
        <taxon>Basidiomycota</taxon>
        <taxon>Agaricomycotina</taxon>
        <taxon>Agaricomycetes</taxon>
        <taxon>Polyporales</taxon>
        <taxon>Polyporaceae</taxon>
        <taxon>Trametes</taxon>
    </lineage>
</organism>
<dbReference type="Proteomes" id="UP000184267">
    <property type="component" value="Unassembled WGS sequence"/>
</dbReference>